<evidence type="ECO:0000256" key="6">
    <source>
        <dbReference type="RuleBase" id="RU004335"/>
    </source>
</evidence>
<keyword evidence="7" id="KW-1133">Transmembrane helix</keyword>
<name>A0A2Z7A5Q5_9LAMI</name>
<evidence type="ECO:0000256" key="1">
    <source>
        <dbReference type="ARBA" id="ARBA00008773"/>
    </source>
</evidence>
<dbReference type="Gene3D" id="1.20.58.1040">
    <property type="match status" value="1"/>
</dbReference>
<keyword evidence="7" id="KW-0472">Membrane</keyword>
<dbReference type="Pfam" id="PF00332">
    <property type="entry name" value="Glyco_hydro_17"/>
    <property type="match status" value="1"/>
</dbReference>
<evidence type="ECO:0000259" key="9">
    <source>
        <dbReference type="SMART" id="SM00768"/>
    </source>
</evidence>
<protein>
    <recommendedName>
        <fullName evidence="9">X8 domain-containing protein</fullName>
    </recommendedName>
</protein>
<evidence type="ECO:0000313" key="11">
    <source>
        <dbReference type="Proteomes" id="UP000250235"/>
    </source>
</evidence>
<keyword evidence="5" id="KW-0326">Glycosidase</keyword>
<dbReference type="InterPro" id="IPR000490">
    <property type="entry name" value="Glyco_hydro_17"/>
</dbReference>
<dbReference type="SMART" id="SM00768">
    <property type="entry name" value="X8"/>
    <property type="match status" value="1"/>
</dbReference>
<organism evidence="10 11">
    <name type="scientific">Dorcoceras hygrometricum</name>
    <dbReference type="NCBI Taxonomy" id="472368"/>
    <lineage>
        <taxon>Eukaryota</taxon>
        <taxon>Viridiplantae</taxon>
        <taxon>Streptophyta</taxon>
        <taxon>Embryophyta</taxon>
        <taxon>Tracheophyta</taxon>
        <taxon>Spermatophyta</taxon>
        <taxon>Magnoliopsida</taxon>
        <taxon>eudicotyledons</taxon>
        <taxon>Gunneridae</taxon>
        <taxon>Pentapetalae</taxon>
        <taxon>asterids</taxon>
        <taxon>lamiids</taxon>
        <taxon>Lamiales</taxon>
        <taxon>Gesneriaceae</taxon>
        <taxon>Didymocarpoideae</taxon>
        <taxon>Trichosporeae</taxon>
        <taxon>Loxocarpinae</taxon>
        <taxon>Dorcoceras</taxon>
    </lineage>
</organism>
<reference evidence="10 11" key="1">
    <citation type="journal article" date="2015" name="Proc. Natl. Acad. Sci. U.S.A.">
        <title>The resurrection genome of Boea hygrometrica: A blueprint for survival of dehydration.</title>
        <authorList>
            <person name="Xiao L."/>
            <person name="Yang G."/>
            <person name="Zhang L."/>
            <person name="Yang X."/>
            <person name="Zhao S."/>
            <person name="Ji Z."/>
            <person name="Zhou Q."/>
            <person name="Hu M."/>
            <person name="Wang Y."/>
            <person name="Chen M."/>
            <person name="Xu Y."/>
            <person name="Jin H."/>
            <person name="Xiao X."/>
            <person name="Hu G."/>
            <person name="Bao F."/>
            <person name="Hu Y."/>
            <person name="Wan P."/>
            <person name="Li L."/>
            <person name="Deng X."/>
            <person name="Kuang T."/>
            <person name="Xiang C."/>
            <person name="Zhu J.K."/>
            <person name="Oliver M.J."/>
            <person name="He Y."/>
        </authorList>
    </citation>
    <scope>NUCLEOTIDE SEQUENCE [LARGE SCALE GENOMIC DNA]</scope>
    <source>
        <strain evidence="11">cv. XS01</strain>
    </source>
</reference>
<keyword evidence="3" id="KW-0378">Hydrolase</keyword>
<evidence type="ECO:0000256" key="4">
    <source>
        <dbReference type="ARBA" id="ARBA00023157"/>
    </source>
</evidence>
<feature type="chain" id="PRO_5016415243" description="X8 domain-containing protein" evidence="8">
    <location>
        <begin position="29"/>
        <end position="498"/>
    </location>
</feature>
<dbReference type="OrthoDB" id="888856at2759"/>
<dbReference type="AlphaFoldDB" id="A0A2Z7A5Q5"/>
<dbReference type="GO" id="GO:0005975">
    <property type="term" value="P:carbohydrate metabolic process"/>
    <property type="evidence" value="ECO:0007669"/>
    <property type="project" value="InterPro"/>
</dbReference>
<evidence type="ECO:0000256" key="7">
    <source>
        <dbReference type="SAM" id="Phobius"/>
    </source>
</evidence>
<evidence type="ECO:0000313" key="10">
    <source>
        <dbReference type="EMBL" id="KZV16591.1"/>
    </source>
</evidence>
<feature type="signal peptide" evidence="8">
    <location>
        <begin position="1"/>
        <end position="28"/>
    </location>
</feature>
<evidence type="ECO:0000256" key="8">
    <source>
        <dbReference type="SAM" id="SignalP"/>
    </source>
</evidence>
<keyword evidence="11" id="KW-1185">Reference proteome</keyword>
<dbReference type="PANTHER" id="PTHR32227">
    <property type="entry name" value="GLUCAN ENDO-1,3-BETA-GLUCOSIDASE BG1-RELATED-RELATED"/>
    <property type="match status" value="1"/>
</dbReference>
<dbReference type="InterPro" id="IPR012946">
    <property type="entry name" value="X8"/>
</dbReference>
<dbReference type="Pfam" id="PF07983">
    <property type="entry name" value="X8"/>
    <property type="match status" value="1"/>
</dbReference>
<keyword evidence="7" id="KW-0812">Transmembrane</keyword>
<comment type="similarity">
    <text evidence="1 6">Belongs to the glycosyl hydrolase 17 family.</text>
</comment>
<dbReference type="InterPro" id="IPR044965">
    <property type="entry name" value="Glyco_hydro_17_plant"/>
</dbReference>
<keyword evidence="2 8" id="KW-0732">Signal</keyword>
<feature type="transmembrane region" description="Helical" evidence="7">
    <location>
        <begin position="478"/>
        <end position="497"/>
    </location>
</feature>
<evidence type="ECO:0000256" key="2">
    <source>
        <dbReference type="ARBA" id="ARBA00022729"/>
    </source>
</evidence>
<dbReference type="GO" id="GO:0004553">
    <property type="term" value="F:hydrolase activity, hydrolyzing O-glycosyl compounds"/>
    <property type="evidence" value="ECO:0007669"/>
    <property type="project" value="InterPro"/>
</dbReference>
<feature type="domain" description="X8" evidence="9">
    <location>
        <begin position="368"/>
        <end position="455"/>
    </location>
</feature>
<dbReference type="EMBL" id="KV019041">
    <property type="protein sequence ID" value="KZV16591.1"/>
    <property type="molecule type" value="Genomic_DNA"/>
</dbReference>
<sequence>MKKDPSTSVFIFGLCMILWACNDSGADAFIGINWGRLSSQRLIPSMVVDLLLQNDIKNVRIFQQAANVMEAFYDSGIRVSLGLSNTLLDKYTNSSALGGWIDDKIITYEKVMEFGYVTVGSNPFSPKFSDKMYMNVVDVLMKMQTELNNKNRSHIKATIPTYQDVLNLTSSSRPSEVDFRADIKDEMVRYVQFLRDNNAPLMYSLFPIDHVTNNSLDLEFAFIDNNSTYRIKDINATYKNAIELLYDSLHWAMHKAGAGTVKIVIGAIGWPTDSCPGAGVANAERFYRTFLPYIASGRGTPMRPNEKIDVFLNNLADENRMIPELGAYQRHWGIYKFNGEPKFRIDFSGKGRDIFPSVAKGVTQMPNRWCVFNGNFDDPRLVEVLKVMACNASDCSSLEKGGSCEGLSYVDRVSYAFNRYFQSKGQASQSSNEKCDLAGLGKVVTDNPSKEGCEFPVEILSAEYVVEGETFGSAGERLHGWISASMGLLLLLLLWMIV</sequence>
<keyword evidence="4" id="KW-1015">Disulfide bond</keyword>
<dbReference type="SUPFAM" id="SSF51445">
    <property type="entry name" value="(Trans)glycosidases"/>
    <property type="match status" value="1"/>
</dbReference>
<dbReference type="Gene3D" id="3.20.20.80">
    <property type="entry name" value="Glycosidases"/>
    <property type="match status" value="1"/>
</dbReference>
<accession>A0A2Z7A5Q5</accession>
<gene>
    <name evidence="10" type="ORF">F511_30885</name>
</gene>
<evidence type="ECO:0000256" key="3">
    <source>
        <dbReference type="ARBA" id="ARBA00022801"/>
    </source>
</evidence>
<dbReference type="InterPro" id="IPR017853">
    <property type="entry name" value="GH"/>
</dbReference>
<proteinExistence type="inferred from homology"/>
<dbReference type="Proteomes" id="UP000250235">
    <property type="component" value="Unassembled WGS sequence"/>
</dbReference>
<evidence type="ECO:0000256" key="5">
    <source>
        <dbReference type="ARBA" id="ARBA00023295"/>
    </source>
</evidence>